<evidence type="ECO:0000256" key="11">
    <source>
        <dbReference type="RuleBase" id="RU000554"/>
    </source>
</evidence>
<feature type="binding site" evidence="10">
    <location>
        <position position="207"/>
    </location>
    <ligand>
        <name>substrate</name>
    </ligand>
</feature>
<dbReference type="RefSeq" id="WP_204063067.1">
    <property type="nucleotide sequence ID" value="NZ_BOOJ01000012.1"/>
</dbReference>
<comment type="subunit">
    <text evidence="4 10">Homodimer.</text>
</comment>
<evidence type="ECO:0000256" key="8">
    <source>
        <dbReference type="ARBA" id="ARBA00023239"/>
    </source>
</evidence>
<feature type="domain" description="Uroporphyrinogen decarboxylase (URO-D)" evidence="14">
    <location>
        <begin position="140"/>
        <end position="156"/>
    </location>
</feature>
<evidence type="ECO:0000313" key="15">
    <source>
        <dbReference type="EMBL" id="GIH90739.1"/>
    </source>
</evidence>
<feature type="binding site" evidence="10">
    <location>
        <position position="77"/>
    </location>
    <ligand>
        <name>substrate</name>
    </ligand>
</feature>
<comment type="subcellular location">
    <subcellularLocation>
        <location evidence="1">Cytoplasm</location>
        <location evidence="1">Cytosol</location>
    </subcellularLocation>
</comment>
<dbReference type="FunFam" id="3.20.20.210:FF:000008">
    <property type="entry name" value="Uroporphyrinogen decarboxylase"/>
    <property type="match status" value="1"/>
</dbReference>
<evidence type="ECO:0000256" key="10">
    <source>
        <dbReference type="HAMAP-Rule" id="MF_00218"/>
    </source>
</evidence>
<dbReference type="GO" id="GO:0005829">
    <property type="term" value="C:cytosol"/>
    <property type="evidence" value="ECO:0007669"/>
    <property type="project" value="UniProtKB-SubCell"/>
</dbReference>
<dbReference type="Proteomes" id="UP000619788">
    <property type="component" value="Unassembled WGS sequence"/>
</dbReference>
<evidence type="ECO:0000256" key="1">
    <source>
        <dbReference type="ARBA" id="ARBA00004514"/>
    </source>
</evidence>
<evidence type="ECO:0000259" key="14">
    <source>
        <dbReference type="PROSITE" id="PS00907"/>
    </source>
</evidence>
<keyword evidence="7 10" id="KW-0210">Decarboxylase</keyword>
<dbReference type="PROSITE" id="PS00906">
    <property type="entry name" value="UROD_1"/>
    <property type="match status" value="1"/>
</dbReference>
<dbReference type="GO" id="GO:0004853">
    <property type="term" value="F:uroporphyrinogen decarboxylase activity"/>
    <property type="evidence" value="ECO:0007669"/>
    <property type="project" value="UniProtKB-UniRule"/>
</dbReference>
<evidence type="ECO:0000313" key="16">
    <source>
        <dbReference type="Proteomes" id="UP000619788"/>
    </source>
</evidence>
<comment type="caution">
    <text evidence="10">Lacks conserved residue(s) required for the propagation of feature annotation.</text>
</comment>
<dbReference type="NCBIfam" id="TIGR01464">
    <property type="entry name" value="hemE"/>
    <property type="match status" value="1"/>
</dbReference>
<comment type="catalytic activity">
    <reaction evidence="10 11">
        <text>uroporphyrinogen III + 4 H(+) = coproporphyrinogen III + 4 CO2</text>
        <dbReference type="Rhea" id="RHEA:19865"/>
        <dbReference type="ChEBI" id="CHEBI:15378"/>
        <dbReference type="ChEBI" id="CHEBI:16526"/>
        <dbReference type="ChEBI" id="CHEBI:57308"/>
        <dbReference type="ChEBI" id="CHEBI:57309"/>
        <dbReference type="EC" id="4.1.1.37"/>
    </reaction>
</comment>
<keyword evidence="6 10" id="KW-0963">Cytoplasm</keyword>
<accession>A0A8J3WHL4</accession>
<evidence type="ECO:0000256" key="5">
    <source>
        <dbReference type="ARBA" id="ARBA00012288"/>
    </source>
</evidence>
<dbReference type="InterPro" id="IPR000257">
    <property type="entry name" value="Uroporphyrinogen_deCOase"/>
</dbReference>
<evidence type="ECO:0000256" key="2">
    <source>
        <dbReference type="ARBA" id="ARBA00004804"/>
    </source>
</evidence>
<dbReference type="CDD" id="cd00717">
    <property type="entry name" value="URO-D"/>
    <property type="match status" value="1"/>
</dbReference>
<evidence type="ECO:0000256" key="4">
    <source>
        <dbReference type="ARBA" id="ARBA00011738"/>
    </source>
</evidence>
<dbReference type="EMBL" id="BOOJ01000012">
    <property type="protein sequence ID" value="GIH90739.1"/>
    <property type="molecule type" value="Genomic_DNA"/>
</dbReference>
<dbReference type="PANTHER" id="PTHR21091">
    <property type="entry name" value="METHYLTETRAHYDROFOLATE:HOMOCYSTEINE METHYLTRANSFERASE RELATED"/>
    <property type="match status" value="1"/>
</dbReference>
<dbReference type="InterPro" id="IPR006361">
    <property type="entry name" value="Uroporphyrinogen_deCO2ase_HemE"/>
</dbReference>
<feature type="binding site" evidence="10">
    <location>
        <position position="152"/>
    </location>
    <ligand>
        <name>substrate</name>
    </ligand>
</feature>
<dbReference type="AlphaFoldDB" id="A0A8J3WHL4"/>
<dbReference type="SUPFAM" id="SSF51726">
    <property type="entry name" value="UROD/MetE-like"/>
    <property type="match status" value="1"/>
</dbReference>
<feature type="site" description="Transition state stabilizer" evidence="10">
    <location>
        <position position="77"/>
    </location>
</feature>
<dbReference type="Gene3D" id="3.20.20.210">
    <property type="match status" value="1"/>
</dbReference>
<comment type="function">
    <text evidence="10">Catalyzes the decarboxylation of four acetate groups of uroporphyrinogen-III to yield coproporphyrinogen-III.</text>
</comment>
<evidence type="ECO:0000256" key="7">
    <source>
        <dbReference type="ARBA" id="ARBA00022793"/>
    </source>
</evidence>
<gene>
    <name evidence="10 15" type="primary">hemE</name>
    <name evidence="15" type="ORF">Psi01_13690</name>
</gene>
<evidence type="ECO:0000256" key="6">
    <source>
        <dbReference type="ARBA" id="ARBA00022490"/>
    </source>
</evidence>
<dbReference type="UniPathway" id="UPA00251">
    <property type="reaction ID" value="UER00321"/>
</dbReference>
<name>A0A8J3WHL4_9ACTN</name>
<reference evidence="15 16" key="1">
    <citation type="submission" date="2021-01" db="EMBL/GenBank/DDBJ databases">
        <title>Whole genome shotgun sequence of Planobispora siamensis NBRC 107568.</title>
        <authorList>
            <person name="Komaki H."/>
            <person name="Tamura T."/>
        </authorList>
    </citation>
    <scope>NUCLEOTIDE SEQUENCE [LARGE SCALE GENOMIC DNA]</scope>
    <source>
        <strain evidence="15 16">NBRC 107568</strain>
    </source>
</reference>
<feature type="binding site" evidence="10">
    <location>
        <position position="321"/>
    </location>
    <ligand>
        <name>substrate</name>
    </ligand>
</feature>
<evidence type="ECO:0000256" key="3">
    <source>
        <dbReference type="ARBA" id="ARBA00009935"/>
    </source>
</evidence>
<dbReference type="GO" id="GO:0006782">
    <property type="term" value="P:protoporphyrinogen IX biosynthetic process"/>
    <property type="evidence" value="ECO:0007669"/>
    <property type="project" value="UniProtKB-UniRule"/>
</dbReference>
<protein>
    <recommendedName>
        <fullName evidence="5 10">Uroporphyrinogen decarboxylase</fullName>
        <shortName evidence="10">UPD</shortName>
        <shortName evidence="10">URO-D</shortName>
        <ecNumber evidence="5 10">4.1.1.37</ecNumber>
    </recommendedName>
</protein>
<comment type="pathway">
    <text evidence="2 10 11">Porphyrin-containing compound metabolism; protoporphyrin-IX biosynthesis; coproporphyrinogen-III from 5-aminolevulinate: step 4/4.</text>
</comment>
<dbReference type="EC" id="4.1.1.37" evidence="5 10"/>
<evidence type="ECO:0000259" key="13">
    <source>
        <dbReference type="PROSITE" id="PS00906"/>
    </source>
</evidence>
<dbReference type="HAMAP" id="MF_00218">
    <property type="entry name" value="URO_D"/>
    <property type="match status" value="1"/>
</dbReference>
<proteinExistence type="inferred from homology"/>
<dbReference type="Pfam" id="PF01208">
    <property type="entry name" value="URO-D"/>
    <property type="match status" value="1"/>
</dbReference>
<feature type="domain" description="Uroporphyrinogen decarboxylase (URO-D)" evidence="13">
    <location>
        <begin position="23"/>
        <end position="32"/>
    </location>
</feature>
<dbReference type="PROSITE" id="PS00907">
    <property type="entry name" value="UROD_2"/>
    <property type="match status" value="1"/>
</dbReference>
<feature type="binding site" evidence="10">
    <location>
        <begin position="28"/>
        <end position="32"/>
    </location>
    <ligand>
        <name>substrate</name>
    </ligand>
</feature>
<dbReference type="PANTHER" id="PTHR21091:SF169">
    <property type="entry name" value="UROPORPHYRINOGEN DECARBOXYLASE"/>
    <property type="match status" value="1"/>
</dbReference>
<comment type="similarity">
    <text evidence="3 10 12">Belongs to the uroporphyrinogen decarboxylase family.</text>
</comment>
<keyword evidence="9 10" id="KW-0627">Porphyrin biosynthesis</keyword>
<keyword evidence="16" id="KW-1185">Reference proteome</keyword>
<organism evidence="15 16">
    <name type="scientific">Planobispora siamensis</name>
    <dbReference type="NCBI Taxonomy" id="936338"/>
    <lineage>
        <taxon>Bacteria</taxon>
        <taxon>Bacillati</taxon>
        <taxon>Actinomycetota</taxon>
        <taxon>Actinomycetes</taxon>
        <taxon>Streptosporangiales</taxon>
        <taxon>Streptosporangiaceae</taxon>
        <taxon>Planobispora</taxon>
    </lineage>
</organism>
<comment type="caution">
    <text evidence="15">The sequence shown here is derived from an EMBL/GenBank/DDBJ whole genome shotgun (WGS) entry which is preliminary data.</text>
</comment>
<evidence type="ECO:0000256" key="12">
    <source>
        <dbReference type="RuleBase" id="RU004169"/>
    </source>
</evidence>
<sequence length="345" mass="37046">MNPELADSPFLRACRRQPVSRTPVWFMRQAGRSLPEYRAVRGGVPMLTACATPDLIVEITMQPVRRYGVDAAIFFSDIVVPLKAIGIDLDIKPGVGPVVASPIRDTAAVETLRPIEPDDVSYVTEAIGALTGELGATPLIGFAGAPFTLASYLIEGGPSKNHDHTKAMMYGEPQLWHALMDRLTEITLGFLRIQVAAGASAVQLFDSWVGAVAPDDYREFVMPYTSRIFAGLADLDVPRIHFGVGTGELLGLLGEAGADVVGVDWRVPLDEAARRIGPGKALQGNLDPAILLAPWEAVERRAADILTRGAKAEGHIFNLGHGVLPGTDPDQLARLTDFVHDSSAR</sequence>
<dbReference type="InterPro" id="IPR038071">
    <property type="entry name" value="UROD/MetE-like_sf"/>
</dbReference>
<keyword evidence="8 10" id="KW-0456">Lyase</keyword>
<evidence type="ECO:0000256" key="9">
    <source>
        <dbReference type="ARBA" id="ARBA00023244"/>
    </source>
</evidence>